<evidence type="ECO:0000313" key="2">
    <source>
        <dbReference type="Proteomes" id="UP001295684"/>
    </source>
</evidence>
<gene>
    <name evidence="1" type="ORF">ECRASSUSDP1_LOCUS26080</name>
</gene>
<evidence type="ECO:0000313" key="1">
    <source>
        <dbReference type="EMBL" id="CAI2384547.1"/>
    </source>
</evidence>
<proteinExistence type="predicted"/>
<comment type="caution">
    <text evidence="1">The sequence shown here is derived from an EMBL/GenBank/DDBJ whole genome shotgun (WGS) entry which is preliminary data.</text>
</comment>
<protein>
    <submittedName>
        <fullName evidence="1">Uncharacterized protein</fullName>
    </submittedName>
</protein>
<dbReference type="EMBL" id="CAMPGE010026887">
    <property type="protein sequence ID" value="CAI2384547.1"/>
    <property type="molecule type" value="Genomic_DNA"/>
</dbReference>
<name>A0AAD2D866_EUPCR</name>
<organism evidence="1 2">
    <name type="scientific">Euplotes crassus</name>
    <dbReference type="NCBI Taxonomy" id="5936"/>
    <lineage>
        <taxon>Eukaryota</taxon>
        <taxon>Sar</taxon>
        <taxon>Alveolata</taxon>
        <taxon>Ciliophora</taxon>
        <taxon>Intramacronucleata</taxon>
        <taxon>Spirotrichea</taxon>
        <taxon>Hypotrichia</taxon>
        <taxon>Euplotida</taxon>
        <taxon>Euplotidae</taxon>
        <taxon>Moneuplotes</taxon>
    </lineage>
</organism>
<sequence>MNTRILYRPDDNLSLAQKINMRFVINPMFHRELHHEITPVQESFCYFSGVNKMLLRHLDDKLCELETKNACHLISSCKNDSFKELDGCYDRKKPLENPFDKFCGLRCRSEPHMEANQNENQEFLTGHMPVGLAHKLGKSLKNPEKNYGTVDYVKPLPVFQITRNRSKAPKPEQDYERKNVYYKTLLRDFRKFILCEFNKFIRNSLSSMPIHISELFTTKIYGGEGSLSDNSISYCVLHKTVRMKVFIHLLEAFTDHLINHQFQEYSTYNCCRGVSTIPASFTSEESLLEQTSITPKEELMLVLGSIIHYKDFSQTRWKKRMSTKLVDSCVSINRNNIIDSSRISPERINNIFMVFTQKKLIQLFKLKQMQHLFMLYCQDDGRISEHKFMKFNAQKYLEIRESILLLCRSY</sequence>
<dbReference type="Proteomes" id="UP001295684">
    <property type="component" value="Unassembled WGS sequence"/>
</dbReference>
<dbReference type="AlphaFoldDB" id="A0AAD2D866"/>
<keyword evidence="2" id="KW-1185">Reference proteome</keyword>
<reference evidence="1" key="1">
    <citation type="submission" date="2023-07" db="EMBL/GenBank/DDBJ databases">
        <authorList>
            <consortium name="AG Swart"/>
            <person name="Singh M."/>
            <person name="Singh A."/>
            <person name="Seah K."/>
            <person name="Emmerich C."/>
        </authorList>
    </citation>
    <scope>NUCLEOTIDE SEQUENCE</scope>
    <source>
        <strain evidence="1">DP1</strain>
    </source>
</reference>
<accession>A0AAD2D866</accession>